<evidence type="ECO:0000256" key="2">
    <source>
        <dbReference type="ARBA" id="ARBA00022448"/>
    </source>
</evidence>
<feature type="transmembrane region" description="Helical" evidence="7">
    <location>
        <begin position="261"/>
        <end position="280"/>
    </location>
</feature>
<feature type="transmembrane region" description="Helical" evidence="7">
    <location>
        <begin position="68"/>
        <end position="92"/>
    </location>
</feature>
<evidence type="ECO:0000256" key="4">
    <source>
        <dbReference type="ARBA" id="ARBA00022692"/>
    </source>
</evidence>
<dbReference type="EMBL" id="AEHJ01000031">
    <property type="protein sequence ID" value="EFO77143.1"/>
    <property type="molecule type" value="Genomic_DNA"/>
</dbReference>
<dbReference type="GO" id="GO:0005886">
    <property type="term" value="C:plasma membrane"/>
    <property type="evidence" value="ECO:0007669"/>
    <property type="project" value="UniProtKB-SubCell"/>
</dbReference>
<evidence type="ECO:0000256" key="1">
    <source>
        <dbReference type="ARBA" id="ARBA00004651"/>
    </source>
</evidence>
<dbReference type="SUPFAM" id="SSF161098">
    <property type="entry name" value="MetI-like"/>
    <property type="match status" value="1"/>
</dbReference>
<dbReference type="Pfam" id="PF00528">
    <property type="entry name" value="BPD_transp_1"/>
    <property type="match status" value="1"/>
</dbReference>
<dbReference type="InterPro" id="IPR035906">
    <property type="entry name" value="MetI-like_sf"/>
</dbReference>
<feature type="transmembrane region" description="Helical" evidence="7">
    <location>
        <begin position="201"/>
        <end position="220"/>
    </location>
</feature>
<evidence type="ECO:0000313" key="10">
    <source>
        <dbReference type="Proteomes" id="UP000003457"/>
    </source>
</evidence>
<evidence type="ECO:0000259" key="8">
    <source>
        <dbReference type="PROSITE" id="PS50928"/>
    </source>
</evidence>
<feature type="domain" description="ABC transmembrane type-1" evidence="8">
    <location>
        <begin position="122"/>
        <end position="336"/>
    </location>
</feature>
<protein>
    <submittedName>
        <fullName evidence="9">ABC transporter, permease protein</fullName>
    </submittedName>
</protein>
<dbReference type="GO" id="GO:0055085">
    <property type="term" value="P:transmembrane transport"/>
    <property type="evidence" value="ECO:0007669"/>
    <property type="project" value="InterPro"/>
</dbReference>
<dbReference type="PANTHER" id="PTHR43227">
    <property type="entry name" value="BLL4140 PROTEIN"/>
    <property type="match status" value="1"/>
</dbReference>
<keyword evidence="4 7" id="KW-0812">Transmembrane</keyword>
<comment type="subcellular location">
    <subcellularLocation>
        <location evidence="1 7">Cell membrane</location>
        <topology evidence="1 7">Multi-pass membrane protein</topology>
    </subcellularLocation>
</comment>
<reference evidence="9 10" key="1">
    <citation type="submission" date="2010-10" db="EMBL/GenBank/DDBJ databases">
        <authorList>
            <person name="Durkin A.S."/>
            <person name="Madupu R."/>
            <person name="Torralba M."/>
            <person name="Gillis M."/>
            <person name="Methe B."/>
            <person name="Sutton G."/>
            <person name="Nelson K.E."/>
        </authorList>
    </citation>
    <scope>NUCLEOTIDE SEQUENCE [LARGE SCALE GENOMIC DNA]</scope>
    <source>
        <strain evidence="9 10">JCVIHMP022</strain>
    </source>
</reference>
<keyword evidence="5 7" id="KW-1133">Transmembrane helix</keyword>
<dbReference type="Gene3D" id="1.10.3720.10">
    <property type="entry name" value="MetI-like"/>
    <property type="match status" value="1"/>
</dbReference>
<sequence>MRILAFRMPESQSSAIERPTKRLASAVVAQQKEAIMTQATANVPTQLHTPPDQVRVNRHHADWRGWKFMWPFALVFVFVFVIPIMYAVYISFFQNRMIGGTRFVGFDNYVRLLHDRQFWSAVGRVALFTVVQVPVMLFLAAAMALALDSMKLHGTRFFRISTFLPYAVPAVVSTLIWGFMYGAKYGLVGSFNGFFGTHLDVLAPGVLLASIGNIVTWEFTGYNMLIFYSSLSTIPHSLYEAASIDGASEWQIVRSIKLPELRGSLAITVIFSIIGSFQLFNEPSIMQNMVPGNAIGTYYTPNMYAYNLSFAGNQSNYAAALAITMAVITMAIAYAVQLRSMKEQMR</sequence>
<keyword evidence="3" id="KW-1003">Cell membrane</keyword>
<keyword evidence="2 7" id="KW-0813">Transport</keyword>
<name>A0AB72Z1D6_9BIFI</name>
<dbReference type="PANTHER" id="PTHR43227:SF8">
    <property type="entry name" value="DIACETYLCHITOBIOSE UPTAKE SYSTEM PERMEASE PROTEIN DASB"/>
    <property type="match status" value="1"/>
</dbReference>
<evidence type="ECO:0000313" key="9">
    <source>
        <dbReference type="EMBL" id="EFO77143.1"/>
    </source>
</evidence>
<evidence type="ECO:0000256" key="6">
    <source>
        <dbReference type="ARBA" id="ARBA00023136"/>
    </source>
</evidence>
<dbReference type="Proteomes" id="UP000003457">
    <property type="component" value="Unassembled WGS sequence"/>
</dbReference>
<comment type="similarity">
    <text evidence="7">Belongs to the binding-protein-dependent transport system permease family.</text>
</comment>
<organism evidence="9 10">
    <name type="scientific">Bifidobacterium dentium JCVIHMP022</name>
    <dbReference type="NCBI Taxonomy" id="553191"/>
    <lineage>
        <taxon>Bacteria</taxon>
        <taxon>Bacillati</taxon>
        <taxon>Actinomycetota</taxon>
        <taxon>Actinomycetes</taxon>
        <taxon>Bifidobacteriales</taxon>
        <taxon>Bifidobacteriaceae</taxon>
        <taxon>Bifidobacterium</taxon>
    </lineage>
</organism>
<feature type="transmembrane region" description="Helical" evidence="7">
    <location>
        <begin position="125"/>
        <end position="145"/>
    </location>
</feature>
<evidence type="ECO:0000256" key="3">
    <source>
        <dbReference type="ARBA" id="ARBA00022475"/>
    </source>
</evidence>
<dbReference type="CDD" id="cd06261">
    <property type="entry name" value="TM_PBP2"/>
    <property type="match status" value="1"/>
</dbReference>
<dbReference type="InterPro" id="IPR000515">
    <property type="entry name" value="MetI-like"/>
</dbReference>
<dbReference type="AlphaFoldDB" id="A0AB72Z1D6"/>
<comment type="caution">
    <text evidence="9">The sequence shown here is derived from an EMBL/GenBank/DDBJ whole genome shotgun (WGS) entry which is preliminary data.</text>
</comment>
<evidence type="ECO:0000256" key="5">
    <source>
        <dbReference type="ARBA" id="ARBA00022989"/>
    </source>
</evidence>
<dbReference type="PROSITE" id="PS50928">
    <property type="entry name" value="ABC_TM1"/>
    <property type="match status" value="1"/>
</dbReference>
<keyword evidence="6 7" id="KW-0472">Membrane</keyword>
<gene>
    <name evidence="9" type="ORF">HMPREF9003_0095</name>
</gene>
<accession>A0AB72Z1D6</accession>
<dbReference type="InterPro" id="IPR050809">
    <property type="entry name" value="UgpAE/MalFG_permease"/>
</dbReference>
<feature type="transmembrane region" description="Helical" evidence="7">
    <location>
        <begin position="317"/>
        <end position="336"/>
    </location>
</feature>
<feature type="transmembrane region" description="Helical" evidence="7">
    <location>
        <begin position="157"/>
        <end position="181"/>
    </location>
</feature>
<evidence type="ECO:0000256" key="7">
    <source>
        <dbReference type="RuleBase" id="RU363032"/>
    </source>
</evidence>
<proteinExistence type="inferred from homology"/>